<feature type="domain" description="UvrD-like helicase C-terminal" evidence="10">
    <location>
        <begin position="408"/>
        <end position="462"/>
    </location>
</feature>
<evidence type="ECO:0000259" key="10">
    <source>
        <dbReference type="Pfam" id="PF13361"/>
    </source>
</evidence>
<organism evidence="11 12">
    <name type="scientific">Paractinoplanes pyxinae</name>
    <dbReference type="NCBI Taxonomy" id="2997416"/>
    <lineage>
        <taxon>Bacteria</taxon>
        <taxon>Bacillati</taxon>
        <taxon>Actinomycetota</taxon>
        <taxon>Actinomycetes</taxon>
        <taxon>Micromonosporales</taxon>
        <taxon>Micromonosporaceae</taxon>
        <taxon>Paractinoplanes</taxon>
    </lineage>
</organism>
<evidence type="ECO:0000256" key="5">
    <source>
        <dbReference type="ARBA" id="ARBA00023235"/>
    </source>
</evidence>
<dbReference type="EMBL" id="JAPNTZ010000009">
    <property type="protein sequence ID" value="MCY1141352.1"/>
    <property type="molecule type" value="Genomic_DNA"/>
</dbReference>
<evidence type="ECO:0000256" key="7">
    <source>
        <dbReference type="ARBA" id="ARBA00034808"/>
    </source>
</evidence>
<comment type="catalytic activity">
    <reaction evidence="8">
        <text>ATP + H2O = ADP + phosphate + H(+)</text>
        <dbReference type="Rhea" id="RHEA:13065"/>
        <dbReference type="ChEBI" id="CHEBI:15377"/>
        <dbReference type="ChEBI" id="CHEBI:15378"/>
        <dbReference type="ChEBI" id="CHEBI:30616"/>
        <dbReference type="ChEBI" id="CHEBI:43474"/>
        <dbReference type="ChEBI" id="CHEBI:456216"/>
        <dbReference type="EC" id="5.6.2.4"/>
    </reaction>
</comment>
<keyword evidence="12" id="KW-1185">Reference proteome</keyword>
<evidence type="ECO:0000313" key="11">
    <source>
        <dbReference type="EMBL" id="MCY1141352.1"/>
    </source>
</evidence>
<evidence type="ECO:0000313" key="12">
    <source>
        <dbReference type="Proteomes" id="UP001151002"/>
    </source>
</evidence>
<dbReference type="Proteomes" id="UP001151002">
    <property type="component" value="Unassembled WGS sequence"/>
</dbReference>
<evidence type="ECO:0000256" key="3">
    <source>
        <dbReference type="ARBA" id="ARBA00022806"/>
    </source>
</evidence>
<sequence>MSHAPTAEQAAIIDAAAPGDRDLTIEAGAGAGKTSTLKMLAAAKPGQRGVYLAYNKAIAVEAAKSFPGSVTCKTAHSFAYGAVGKRFAHRLNGPRVPARQAAQIMRINEPIKIGETFLAPQQLARLVTETIQRFCYSAEDQVDYRHVPLVNGLDRFGQAELRTYLQPLAQKAWDVDITRETGRLRFTHDCYLKMWILSGPQLHADYVLLDEAQDSNPAVAGLVDAQDAQRILVGDRSQAIYGWRGATDAMATFGGERYTLSQSFRFGPAVAAEANKWLSLLDAPLRLRGFDPIKSRLEPLAGPDAILCRSNAGAIGRVMAAIGSGQRAALVGGGGDIRRMAEAAQQLQHGLPTDHPELFAFGSWREVQDYVEQDAGGSDLKVFVKLVDQHGPAELIRVCDALVDERYADVVVSTAHKAKGREWQRVAIATDFQEPRPGEDGETRIPREDAMLAYVAVTRAQLVLDREGLAWVDHYVDGAPATMPADSWIGAAVLEHPEAVLPDGPELLTGPGPLPAVGGPRFAPAPRKPRCTGDECGHLEVVHRAGPKGRGQCASVGCRCQAYAAPELVEAAR</sequence>
<dbReference type="InterPro" id="IPR014017">
    <property type="entry name" value="DNA_helicase_UvrD-like_C"/>
</dbReference>
<proteinExistence type="predicted"/>
<keyword evidence="4" id="KW-0067">ATP-binding</keyword>
<dbReference type="InterPro" id="IPR027417">
    <property type="entry name" value="P-loop_NTPase"/>
</dbReference>
<keyword evidence="5" id="KW-0413">Isomerase</keyword>
<dbReference type="Pfam" id="PF00580">
    <property type="entry name" value="UvrD-helicase"/>
    <property type="match status" value="1"/>
</dbReference>
<dbReference type="RefSeq" id="WP_267565739.1">
    <property type="nucleotide sequence ID" value="NZ_JAPNTZ010000009.1"/>
</dbReference>
<keyword evidence="3" id="KW-0347">Helicase</keyword>
<evidence type="ECO:0000256" key="1">
    <source>
        <dbReference type="ARBA" id="ARBA00022741"/>
    </source>
</evidence>
<dbReference type="Gene3D" id="3.40.50.300">
    <property type="entry name" value="P-loop containing nucleotide triphosphate hydrolases"/>
    <property type="match status" value="2"/>
</dbReference>
<comment type="catalytic activity">
    <reaction evidence="6">
        <text>Couples ATP hydrolysis with the unwinding of duplex DNA by translocating in the 3'-5' direction.</text>
        <dbReference type="EC" id="5.6.2.4"/>
    </reaction>
</comment>
<comment type="caution">
    <text evidence="11">The sequence shown here is derived from an EMBL/GenBank/DDBJ whole genome shotgun (WGS) entry which is preliminary data.</text>
</comment>
<dbReference type="EC" id="5.6.2.4" evidence="7"/>
<dbReference type="PANTHER" id="PTHR11070:SF30">
    <property type="entry name" value="F-BOX DNA HELICASE 1"/>
    <property type="match status" value="1"/>
</dbReference>
<dbReference type="SUPFAM" id="SSF52540">
    <property type="entry name" value="P-loop containing nucleoside triphosphate hydrolases"/>
    <property type="match status" value="1"/>
</dbReference>
<evidence type="ECO:0000259" key="9">
    <source>
        <dbReference type="Pfam" id="PF00580"/>
    </source>
</evidence>
<dbReference type="InterPro" id="IPR014016">
    <property type="entry name" value="UvrD-like_ATP-bd"/>
</dbReference>
<evidence type="ECO:0000256" key="8">
    <source>
        <dbReference type="ARBA" id="ARBA00048988"/>
    </source>
</evidence>
<evidence type="ECO:0000256" key="6">
    <source>
        <dbReference type="ARBA" id="ARBA00034617"/>
    </source>
</evidence>
<dbReference type="Pfam" id="PF13361">
    <property type="entry name" value="UvrD_C"/>
    <property type="match status" value="1"/>
</dbReference>
<keyword evidence="2" id="KW-0378">Hydrolase</keyword>
<evidence type="ECO:0000256" key="2">
    <source>
        <dbReference type="ARBA" id="ARBA00022801"/>
    </source>
</evidence>
<dbReference type="PANTHER" id="PTHR11070">
    <property type="entry name" value="UVRD / RECB / PCRA DNA HELICASE FAMILY MEMBER"/>
    <property type="match status" value="1"/>
</dbReference>
<accession>A0ABT4B4B4</accession>
<dbReference type="InterPro" id="IPR000212">
    <property type="entry name" value="DNA_helicase_UvrD/REP"/>
</dbReference>
<reference evidence="11" key="1">
    <citation type="submission" date="2022-11" db="EMBL/GenBank/DDBJ databases">
        <authorList>
            <person name="Somphong A."/>
            <person name="Phongsopitanun W."/>
        </authorList>
    </citation>
    <scope>NUCLEOTIDE SEQUENCE</scope>
    <source>
        <strain evidence="11">Pm04-4</strain>
    </source>
</reference>
<keyword evidence="1" id="KW-0547">Nucleotide-binding</keyword>
<protein>
    <recommendedName>
        <fullName evidence="7">DNA 3'-5' helicase</fullName>
        <ecNumber evidence="7">5.6.2.4</ecNumber>
    </recommendedName>
</protein>
<gene>
    <name evidence="11" type="ORF">OWR29_25420</name>
</gene>
<evidence type="ECO:0000256" key="4">
    <source>
        <dbReference type="ARBA" id="ARBA00022840"/>
    </source>
</evidence>
<feature type="domain" description="UvrD-like helicase ATP-binding" evidence="9">
    <location>
        <begin position="201"/>
        <end position="247"/>
    </location>
</feature>
<name>A0ABT4B4B4_9ACTN</name>